<evidence type="ECO:0000313" key="2">
    <source>
        <dbReference type="EMBL" id="QDS98409.1"/>
    </source>
</evidence>
<dbReference type="AlphaFoldDB" id="A0A517MU56"/>
<dbReference type="KEGG" id="amob:HG15A2_16850"/>
<gene>
    <name evidence="2" type="ORF">HG15A2_16850</name>
</gene>
<dbReference type="InterPro" id="IPR006869">
    <property type="entry name" value="DUF547"/>
</dbReference>
<feature type="domain" description="DUF547" evidence="1">
    <location>
        <begin position="99"/>
        <end position="207"/>
    </location>
</feature>
<dbReference type="PANTHER" id="PTHR46361">
    <property type="entry name" value="ELECTRON CARRIER/ PROTEIN DISULFIDE OXIDOREDUCTASE"/>
    <property type="match status" value="1"/>
</dbReference>
<accession>A0A517MU56</accession>
<evidence type="ECO:0000313" key="3">
    <source>
        <dbReference type="Proteomes" id="UP000319852"/>
    </source>
</evidence>
<dbReference type="RefSeq" id="WP_145059534.1">
    <property type="nucleotide sequence ID" value="NZ_CP036263.1"/>
</dbReference>
<dbReference type="PANTHER" id="PTHR46361:SF3">
    <property type="entry name" value="ELECTRON CARRIER_ PROTEIN DISULFIDE OXIDOREDUCTASE"/>
    <property type="match status" value="1"/>
</dbReference>
<evidence type="ECO:0000259" key="1">
    <source>
        <dbReference type="Pfam" id="PF04784"/>
    </source>
</evidence>
<sequence>MKSTQRSLLLFAGAAFLLAGFLAYEAIAGDRWTVGVQHAQNSLVSAEKIDHDDWDRLLKKYVDNNGMVDYRGWKANSEDTARLDKYLSNLSRYNPEAKSTRPAQLAFWINAYNAATIKGILREYPTKSIRDHTAKLLGYNIWDDLLLLVGNKAYSLNEMEHKVLRKMGEPRIHFAIVCASIGCPPLLNEAYQPESLDEKLSANTRRFFADPSKLKYDAKENRLSLSPIIKWFSEDFGESQQQRIRLIEPYFPGTTQKSLANLDEITVNYLPYSWDLNEQKMSLPSRE</sequence>
<keyword evidence="3" id="KW-1185">Reference proteome</keyword>
<name>A0A517MU56_9BACT</name>
<dbReference type="OrthoDB" id="526867at2"/>
<proteinExistence type="predicted"/>
<protein>
    <recommendedName>
        <fullName evidence="1">DUF547 domain-containing protein</fullName>
    </recommendedName>
</protein>
<dbReference type="EMBL" id="CP036263">
    <property type="protein sequence ID" value="QDS98409.1"/>
    <property type="molecule type" value="Genomic_DNA"/>
</dbReference>
<dbReference type="Proteomes" id="UP000319852">
    <property type="component" value="Chromosome"/>
</dbReference>
<organism evidence="2 3">
    <name type="scientific">Adhaeretor mobilis</name>
    <dbReference type="NCBI Taxonomy" id="1930276"/>
    <lineage>
        <taxon>Bacteria</taxon>
        <taxon>Pseudomonadati</taxon>
        <taxon>Planctomycetota</taxon>
        <taxon>Planctomycetia</taxon>
        <taxon>Pirellulales</taxon>
        <taxon>Lacipirellulaceae</taxon>
        <taxon>Adhaeretor</taxon>
    </lineage>
</organism>
<reference evidence="2 3" key="1">
    <citation type="submission" date="2019-02" db="EMBL/GenBank/DDBJ databases">
        <title>Deep-cultivation of Planctomycetes and their phenomic and genomic characterization uncovers novel biology.</title>
        <authorList>
            <person name="Wiegand S."/>
            <person name="Jogler M."/>
            <person name="Boedeker C."/>
            <person name="Pinto D."/>
            <person name="Vollmers J."/>
            <person name="Rivas-Marin E."/>
            <person name="Kohn T."/>
            <person name="Peeters S.H."/>
            <person name="Heuer A."/>
            <person name="Rast P."/>
            <person name="Oberbeckmann S."/>
            <person name="Bunk B."/>
            <person name="Jeske O."/>
            <person name="Meyerdierks A."/>
            <person name="Storesund J.E."/>
            <person name="Kallscheuer N."/>
            <person name="Luecker S."/>
            <person name="Lage O.M."/>
            <person name="Pohl T."/>
            <person name="Merkel B.J."/>
            <person name="Hornburger P."/>
            <person name="Mueller R.-W."/>
            <person name="Bruemmer F."/>
            <person name="Labrenz M."/>
            <person name="Spormann A.M."/>
            <person name="Op den Camp H."/>
            <person name="Overmann J."/>
            <person name="Amann R."/>
            <person name="Jetten M.S.M."/>
            <person name="Mascher T."/>
            <person name="Medema M.H."/>
            <person name="Devos D.P."/>
            <person name="Kaster A.-K."/>
            <person name="Ovreas L."/>
            <person name="Rohde M."/>
            <person name="Galperin M.Y."/>
            <person name="Jogler C."/>
        </authorList>
    </citation>
    <scope>NUCLEOTIDE SEQUENCE [LARGE SCALE GENOMIC DNA]</scope>
    <source>
        <strain evidence="2 3">HG15A2</strain>
    </source>
</reference>
<dbReference type="Pfam" id="PF04784">
    <property type="entry name" value="DUF547"/>
    <property type="match status" value="1"/>
</dbReference>